<name>A0ABT1UA27_9GAMM</name>
<dbReference type="Proteomes" id="UP001524586">
    <property type="component" value="Unassembled WGS sequence"/>
</dbReference>
<dbReference type="EMBL" id="JANIBK010000210">
    <property type="protein sequence ID" value="MCQ8130711.1"/>
    <property type="molecule type" value="Genomic_DNA"/>
</dbReference>
<accession>A0ABT1UA27</accession>
<evidence type="ECO:0000313" key="2">
    <source>
        <dbReference type="Proteomes" id="UP001524586"/>
    </source>
</evidence>
<dbReference type="RefSeq" id="WP_256617124.1">
    <property type="nucleotide sequence ID" value="NZ_JANIBK010000210.1"/>
</dbReference>
<organism evidence="1 2">
    <name type="scientific">Methylomonas rivi</name>
    <dbReference type="NCBI Taxonomy" id="2952226"/>
    <lineage>
        <taxon>Bacteria</taxon>
        <taxon>Pseudomonadati</taxon>
        <taxon>Pseudomonadota</taxon>
        <taxon>Gammaproteobacteria</taxon>
        <taxon>Methylococcales</taxon>
        <taxon>Methylococcaceae</taxon>
        <taxon>Methylomonas</taxon>
    </lineage>
</organism>
<gene>
    <name evidence="1" type="ORF">NP596_19815</name>
</gene>
<keyword evidence="2" id="KW-1185">Reference proteome</keyword>
<evidence type="ECO:0000313" key="1">
    <source>
        <dbReference type="EMBL" id="MCQ8130711.1"/>
    </source>
</evidence>
<proteinExistence type="predicted"/>
<sequence>MGDDKNEFSNWKDVIDDFFETKKSSEEEKYIKSEIKKLAEWYKKHEFFKDQKIKKLFDLKKENNEILQ</sequence>
<protein>
    <submittedName>
        <fullName evidence="1">Uncharacterized protein</fullName>
    </submittedName>
</protein>
<reference evidence="1 2" key="1">
    <citation type="submission" date="2022-07" db="EMBL/GenBank/DDBJ databases">
        <title>Methylomonas rivi sp. nov., Methylomonas rosea sp. nov., Methylomonas aureus sp. nov. and Methylomonas subterranea sp. nov., four novel methanotrophs isolated from a freshwater creek and the deep terrestrial subsurface.</title>
        <authorList>
            <person name="Abin C."/>
            <person name="Sankaranarayanan K."/>
            <person name="Garner C."/>
            <person name="Sindelar R."/>
            <person name="Kotary K."/>
            <person name="Garner R."/>
            <person name="Barclay S."/>
            <person name="Lawson P."/>
            <person name="Krumholz L."/>
        </authorList>
    </citation>
    <scope>NUCLEOTIDE SEQUENCE [LARGE SCALE GENOMIC DNA]</scope>
    <source>
        <strain evidence="1 2">WSC-6</strain>
    </source>
</reference>
<comment type="caution">
    <text evidence="1">The sequence shown here is derived from an EMBL/GenBank/DDBJ whole genome shotgun (WGS) entry which is preliminary data.</text>
</comment>
<feature type="non-terminal residue" evidence="1">
    <location>
        <position position="68"/>
    </location>
</feature>